<dbReference type="SMART" id="SM00401">
    <property type="entry name" value="ZnF_GATA"/>
    <property type="match status" value="1"/>
</dbReference>
<keyword evidence="4" id="KW-0805">Transcription regulation</keyword>
<dbReference type="EMBL" id="WIUZ02000021">
    <property type="protein sequence ID" value="KAF9778900.1"/>
    <property type="molecule type" value="Genomic_DNA"/>
</dbReference>
<dbReference type="GO" id="GO:0008270">
    <property type="term" value="F:zinc ion binding"/>
    <property type="evidence" value="ECO:0007669"/>
    <property type="project" value="UniProtKB-KW"/>
</dbReference>
<sequence>MTSTHQNPYPLPPLPQAQNEFKLPSLKDLNFPYRSPASGGPSSAQEPPNPLANTSASSEHPSTNYQPPRGGWTRPSSTSVSTPSSVHQTLHSPQQPQRTQYLPQHQQQHHQSLPRHVSYPYNSQSSHPPPPPSQMPPPQSSHSLGAGPSPRDEAHHSHKRPRSGSTPISTPSTHSPHNIYQNSHPTYPPPPLSQHALPVPPPYNQPSHVHPPPGTLPREPSHHAPPPSSYQPHPGYPPYQSNYPTQQRLPPPPPSHGPPPAQSHPHQPPPPQTQQMNSPVYSQSQPPTHWQPHQSSAASLPLPSGPPQQAGYHGPVPPSPFPGSYPRPPSQSLPTPIGAANNNHPVPIQTSKLPSPTTGSRQALVQEITSNCKVLYEFASRYAQLQASRGDIKPSKEEIADMTKRAARVAQLLRDLKKIVNPNAASSGDEKCVVSATSDECRAPKRPWEEISKDSSEASHTPKVSNSGHQRTTSLSEKSDVQQTTAEKDMEIIRNKRASSAGGSIVGQQKTKYRKRSRASPPGKCHSCNIRETPEWRRGPDGARTLCNACGLHYAKLMRKRYKEDGKPVDLQTLRASTAQARGGGSGSLGDGGSPPPQTPTRSSDGGSPPTMRSQRLSVSSGTGPINNSGNGKGSQIYQMSISGPPPPSPSELPLPGYPQQENNYMPPPSSSGSNLPLPPPQPPQPPSSSVSSMSLHSPAPNLPPPSQISGHHHQYQSQSHRPPPSQASHHSHPHQSLPPPPLPPGSTGHPSSSSSSNGMMPPPWLSRSGYGSGGGMGGMYRGGPDR</sequence>
<evidence type="ECO:0000256" key="1">
    <source>
        <dbReference type="ARBA" id="ARBA00022723"/>
    </source>
</evidence>
<keyword evidence="10" id="KW-1185">Reference proteome</keyword>
<protein>
    <recommendedName>
        <fullName evidence="8">GATA-type domain-containing protein</fullName>
    </recommendedName>
</protein>
<evidence type="ECO:0000256" key="6">
    <source>
        <dbReference type="PROSITE-ProRule" id="PRU00094"/>
    </source>
</evidence>
<evidence type="ECO:0000313" key="9">
    <source>
        <dbReference type="EMBL" id="KAF9778900.1"/>
    </source>
</evidence>
<feature type="region of interest" description="Disordered" evidence="7">
    <location>
        <begin position="579"/>
        <end position="787"/>
    </location>
</feature>
<feature type="region of interest" description="Disordered" evidence="7">
    <location>
        <begin position="444"/>
        <end position="527"/>
    </location>
</feature>
<dbReference type="SUPFAM" id="SSF57716">
    <property type="entry name" value="Glucocorticoid receptor-like (DNA-binding domain)"/>
    <property type="match status" value="1"/>
</dbReference>
<accession>A0A9P6H3U2</accession>
<feature type="compositionally biased region" description="Low complexity" evidence="7">
    <location>
        <begin position="75"/>
        <end position="86"/>
    </location>
</feature>
<feature type="compositionally biased region" description="Low complexity" evidence="7">
    <location>
        <begin position="688"/>
        <end position="700"/>
    </location>
</feature>
<gene>
    <name evidence="9" type="ORF">BJ322DRAFT_461136</name>
</gene>
<dbReference type="PROSITE" id="PS00344">
    <property type="entry name" value="GATA_ZN_FINGER_1"/>
    <property type="match status" value="1"/>
</dbReference>
<keyword evidence="1" id="KW-0479">Metal-binding</keyword>
<evidence type="ECO:0000256" key="3">
    <source>
        <dbReference type="ARBA" id="ARBA00022833"/>
    </source>
</evidence>
<feature type="compositionally biased region" description="Basic and acidic residues" evidence="7">
    <location>
        <begin position="444"/>
        <end position="457"/>
    </location>
</feature>
<dbReference type="InterPro" id="IPR000679">
    <property type="entry name" value="Znf_GATA"/>
</dbReference>
<feature type="compositionally biased region" description="Polar residues" evidence="7">
    <location>
        <begin position="340"/>
        <end position="364"/>
    </location>
</feature>
<dbReference type="PROSITE" id="PS50114">
    <property type="entry name" value="GATA_ZN_FINGER_2"/>
    <property type="match status" value="1"/>
</dbReference>
<evidence type="ECO:0000313" key="10">
    <source>
        <dbReference type="Proteomes" id="UP000736335"/>
    </source>
</evidence>
<evidence type="ECO:0000256" key="4">
    <source>
        <dbReference type="ARBA" id="ARBA00023015"/>
    </source>
</evidence>
<feature type="compositionally biased region" description="Pro residues" evidence="7">
    <location>
        <begin position="223"/>
        <end position="237"/>
    </location>
</feature>
<organism evidence="9 10">
    <name type="scientific">Thelephora terrestris</name>
    <dbReference type="NCBI Taxonomy" id="56493"/>
    <lineage>
        <taxon>Eukaryota</taxon>
        <taxon>Fungi</taxon>
        <taxon>Dikarya</taxon>
        <taxon>Basidiomycota</taxon>
        <taxon>Agaricomycotina</taxon>
        <taxon>Agaricomycetes</taxon>
        <taxon>Thelephorales</taxon>
        <taxon>Thelephoraceae</taxon>
        <taxon>Thelephora</taxon>
    </lineage>
</organism>
<dbReference type="OrthoDB" id="2162994at2759"/>
<feature type="compositionally biased region" description="Polar residues" evidence="7">
    <location>
        <begin position="280"/>
        <end position="293"/>
    </location>
</feature>
<feature type="compositionally biased region" description="Gly residues" evidence="7">
    <location>
        <begin position="771"/>
        <end position="787"/>
    </location>
</feature>
<dbReference type="GO" id="GO:0006355">
    <property type="term" value="P:regulation of DNA-templated transcription"/>
    <property type="evidence" value="ECO:0007669"/>
    <property type="project" value="InterPro"/>
</dbReference>
<feature type="compositionally biased region" description="Pro residues" evidence="7">
    <location>
        <begin position="644"/>
        <end position="657"/>
    </location>
</feature>
<feature type="compositionally biased region" description="Low complexity" evidence="7">
    <location>
        <begin position="93"/>
        <end position="126"/>
    </location>
</feature>
<feature type="compositionally biased region" description="Polar residues" evidence="7">
    <location>
        <begin position="40"/>
        <end position="66"/>
    </location>
</feature>
<feature type="compositionally biased region" description="Low complexity" evidence="7">
    <location>
        <begin position="163"/>
        <end position="176"/>
    </location>
</feature>
<reference evidence="9" key="1">
    <citation type="journal article" date="2020" name="Nat. Commun.">
        <title>Large-scale genome sequencing of mycorrhizal fungi provides insights into the early evolution of symbiotic traits.</title>
        <authorList>
            <person name="Miyauchi S."/>
            <person name="Kiss E."/>
            <person name="Kuo A."/>
            <person name="Drula E."/>
            <person name="Kohler A."/>
            <person name="Sanchez-Garcia M."/>
            <person name="Morin E."/>
            <person name="Andreopoulos B."/>
            <person name="Barry K.W."/>
            <person name="Bonito G."/>
            <person name="Buee M."/>
            <person name="Carver A."/>
            <person name="Chen C."/>
            <person name="Cichocki N."/>
            <person name="Clum A."/>
            <person name="Culley D."/>
            <person name="Crous P.W."/>
            <person name="Fauchery L."/>
            <person name="Girlanda M."/>
            <person name="Hayes R.D."/>
            <person name="Keri Z."/>
            <person name="LaButti K."/>
            <person name="Lipzen A."/>
            <person name="Lombard V."/>
            <person name="Magnuson J."/>
            <person name="Maillard F."/>
            <person name="Murat C."/>
            <person name="Nolan M."/>
            <person name="Ohm R.A."/>
            <person name="Pangilinan J."/>
            <person name="Pereira M.F."/>
            <person name="Perotto S."/>
            <person name="Peter M."/>
            <person name="Pfister S."/>
            <person name="Riley R."/>
            <person name="Sitrit Y."/>
            <person name="Stielow J.B."/>
            <person name="Szollosi G."/>
            <person name="Zifcakova L."/>
            <person name="Stursova M."/>
            <person name="Spatafora J.W."/>
            <person name="Tedersoo L."/>
            <person name="Vaario L.M."/>
            <person name="Yamada A."/>
            <person name="Yan M."/>
            <person name="Wang P."/>
            <person name="Xu J."/>
            <person name="Bruns T."/>
            <person name="Baldrian P."/>
            <person name="Vilgalys R."/>
            <person name="Dunand C."/>
            <person name="Henrissat B."/>
            <person name="Grigoriev I.V."/>
            <person name="Hibbett D."/>
            <person name="Nagy L.G."/>
            <person name="Martin F.M."/>
        </authorList>
    </citation>
    <scope>NUCLEOTIDE SEQUENCE</scope>
    <source>
        <strain evidence="9">UH-Tt-Lm1</strain>
    </source>
</reference>
<evidence type="ECO:0000256" key="5">
    <source>
        <dbReference type="ARBA" id="ARBA00023163"/>
    </source>
</evidence>
<proteinExistence type="predicted"/>
<dbReference type="Pfam" id="PF00320">
    <property type="entry name" value="GATA"/>
    <property type="match status" value="1"/>
</dbReference>
<keyword evidence="3" id="KW-0862">Zinc</keyword>
<dbReference type="Proteomes" id="UP000736335">
    <property type="component" value="Unassembled WGS sequence"/>
</dbReference>
<feature type="compositionally biased region" description="Low complexity" evidence="7">
    <location>
        <begin position="746"/>
        <end position="760"/>
    </location>
</feature>
<feature type="compositionally biased region" description="Polar residues" evidence="7">
    <location>
        <begin position="600"/>
        <end position="640"/>
    </location>
</feature>
<dbReference type="CDD" id="cd00202">
    <property type="entry name" value="ZnF_GATA"/>
    <property type="match status" value="1"/>
</dbReference>
<dbReference type="AlphaFoldDB" id="A0A9P6H3U2"/>
<dbReference type="GO" id="GO:0043565">
    <property type="term" value="F:sequence-specific DNA binding"/>
    <property type="evidence" value="ECO:0007669"/>
    <property type="project" value="InterPro"/>
</dbReference>
<evidence type="ECO:0000256" key="7">
    <source>
        <dbReference type="SAM" id="MobiDB-lite"/>
    </source>
</evidence>
<keyword evidence="2 6" id="KW-0863">Zinc-finger</keyword>
<feature type="compositionally biased region" description="Gly residues" evidence="7">
    <location>
        <begin position="582"/>
        <end position="593"/>
    </location>
</feature>
<feature type="compositionally biased region" description="Pro residues" evidence="7">
    <location>
        <begin position="127"/>
        <end position="139"/>
    </location>
</feature>
<feature type="domain" description="GATA-type" evidence="8">
    <location>
        <begin position="519"/>
        <end position="554"/>
    </location>
</feature>
<evidence type="ECO:0000256" key="2">
    <source>
        <dbReference type="ARBA" id="ARBA00022771"/>
    </source>
</evidence>
<feature type="compositionally biased region" description="Pro residues" evidence="7">
    <location>
        <begin position="315"/>
        <end position="331"/>
    </location>
</feature>
<feature type="compositionally biased region" description="Pro residues" evidence="7">
    <location>
        <begin position="249"/>
        <end position="272"/>
    </location>
</feature>
<name>A0A9P6H3U2_9AGAM</name>
<feature type="compositionally biased region" description="Polar residues" evidence="7">
    <location>
        <begin position="458"/>
        <end position="485"/>
    </location>
</feature>
<feature type="region of interest" description="Disordered" evidence="7">
    <location>
        <begin position="1"/>
        <end position="364"/>
    </location>
</feature>
<comment type="caution">
    <text evidence="9">The sequence shown here is derived from an EMBL/GenBank/DDBJ whole genome shotgun (WGS) entry which is preliminary data.</text>
</comment>
<feature type="compositionally biased region" description="Pro residues" evidence="7">
    <location>
        <begin position="677"/>
        <end position="687"/>
    </location>
</feature>
<dbReference type="Gene3D" id="3.30.50.10">
    <property type="entry name" value="Erythroid Transcription Factor GATA-1, subunit A"/>
    <property type="match status" value="1"/>
</dbReference>
<feature type="compositionally biased region" description="Low complexity" evidence="7">
    <location>
        <begin position="294"/>
        <end position="311"/>
    </location>
</feature>
<reference evidence="9" key="2">
    <citation type="submission" date="2020-11" db="EMBL/GenBank/DDBJ databases">
        <authorList>
            <consortium name="DOE Joint Genome Institute"/>
            <person name="Kuo A."/>
            <person name="Miyauchi S."/>
            <person name="Kiss E."/>
            <person name="Drula E."/>
            <person name="Kohler A."/>
            <person name="Sanchez-Garcia M."/>
            <person name="Andreopoulos B."/>
            <person name="Barry K.W."/>
            <person name="Bonito G."/>
            <person name="Buee M."/>
            <person name="Carver A."/>
            <person name="Chen C."/>
            <person name="Cichocki N."/>
            <person name="Clum A."/>
            <person name="Culley D."/>
            <person name="Crous P.W."/>
            <person name="Fauchery L."/>
            <person name="Girlanda M."/>
            <person name="Hayes R."/>
            <person name="Keri Z."/>
            <person name="Labutti K."/>
            <person name="Lipzen A."/>
            <person name="Lombard V."/>
            <person name="Magnuson J."/>
            <person name="Maillard F."/>
            <person name="Morin E."/>
            <person name="Murat C."/>
            <person name="Nolan M."/>
            <person name="Ohm R."/>
            <person name="Pangilinan J."/>
            <person name="Pereira M."/>
            <person name="Perotto S."/>
            <person name="Peter M."/>
            <person name="Riley R."/>
            <person name="Sitrit Y."/>
            <person name="Stielow B."/>
            <person name="Szollosi G."/>
            <person name="Zifcakova L."/>
            <person name="Stursova M."/>
            <person name="Spatafora J.W."/>
            <person name="Tedersoo L."/>
            <person name="Vaario L.-M."/>
            <person name="Yamada A."/>
            <person name="Yan M."/>
            <person name="Wang P."/>
            <person name="Xu J."/>
            <person name="Bruns T."/>
            <person name="Baldrian P."/>
            <person name="Vilgalys R."/>
            <person name="Henrissat B."/>
            <person name="Grigoriev I.V."/>
            <person name="Hibbett D."/>
            <person name="Nagy L.G."/>
            <person name="Martin F.M."/>
        </authorList>
    </citation>
    <scope>NUCLEOTIDE SEQUENCE</scope>
    <source>
        <strain evidence="9">UH-Tt-Lm1</strain>
    </source>
</reference>
<dbReference type="PANTHER" id="PTHR47172:SF24">
    <property type="entry name" value="GATA ZINC FINGER DOMAIN-CONTAINING PROTEIN 14-RELATED"/>
    <property type="match status" value="1"/>
</dbReference>
<dbReference type="PANTHER" id="PTHR47172">
    <property type="entry name" value="OS01G0976800 PROTEIN"/>
    <property type="match status" value="1"/>
</dbReference>
<evidence type="ECO:0000259" key="8">
    <source>
        <dbReference type="PROSITE" id="PS50114"/>
    </source>
</evidence>
<keyword evidence="5" id="KW-0804">Transcription</keyword>
<feature type="compositionally biased region" description="Pro residues" evidence="7">
    <location>
        <begin position="186"/>
        <end position="215"/>
    </location>
</feature>
<dbReference type="InterPro" id="IPR013088">
    <property type="entry name" value="Znf_NHR/GATA"/>
</dbReference>